<accession>A0A4V5NI59</accession>
<dbReference type="PANTHER" id="PTHR36195">
    <property type="entry name" value="DOMAIN PROTEIN, PUTATIVE (AFU_ORTHOLOGUE AFUA_5G01990)-RELATED-RELATED"/>
    <property type="match status" value="1"/>
</dbReference>
<proteinExistence type="predicted"/>
<dbReference type="OrthoDB" id="3358373at2759"/>
<evidence type="ECO:0000256" key="1">
    <source>
        <dbReference type="SAM" id="MobiDB-lite"/>
    </source>
</evidence>
<dbReference type="STRING" id="329884.A0A4V5NI59"/>
<organism evidence="2 3">
    <name type="scientific">Friedmanniomyces simplex</name>
    <dbReference type="NCBI Taxonomy" id="329884"/>
    <lineage>
        <taxon>Eukaryota</taxon>
        <taxon>Fungi</taxon>
        <taxon>Dikarya</taxon>
        <taxon>Ascomycota</taxon>
        <taxon>Pezizomycotina</taxon>
        <taxon>Dothideomycetes</taxon>
        <taxon>Dothideomycetidae</taxon>
        <taxon>Mycosphaerellales</taxon>
        <taxon>Teratosphaeriaceae</taxon>
        <taxon>Friedmanniomyces</taxon>
    </lineage>
</organism>
<dbReference type="AlphaFoldDB" id="A0A4V5NI59"/>
<protein>
    <submittedName>
        <fullName evidence="2">Uncharacterized protein</fullName>
    </submittedName>
</protein>
<evidence type="ECO:0000313" key="2">
    <source>
        <dbReference type="EMBL" id="TKA81739.1"/>
    </source>
</evidence>
<evidence type="ECO:0000313" key="3">
    <source>
        <dbReference type="Proteomes" id="UP000309340"/>
    </source>
</evidence>
<comment type="caution">
    <text evidence="2">The sequence shown here is derived from an EMBL/GenBank/DDBJ whole genome shotgun (WGS) entry which is preliminary data.</text>
</comment>
<gene>
    <name evidence="2" type="ORF">B0A55_01121</name>
</gene>
<keyword evidence="3" id="KW-1185">Reference proteome</keyword>
<name>A0A4V5NI59_9PEZI</name>
<reference evidence="2 3" key="1">
    <citation type="submission" date="2017-03" db="EMBL/GenBank/DDBJ databases">
        <title>Genomes of endolithic fungi from Antarctica.</title>
        <authorList>
            <person name="Coleine C."/>
            <person name="Masonjones S."/>
            <person name="Stajich J.E."/>
        </authorList>
    </citation>
    <scope>NUCLEOTIDE SEQUENCE [LARGE SCALE GENOMIC DNA]</scope>
    <source>
        <strain evidence="2 3">CCFEE 5184</strain>
    </source>
</reference>
<dbReference type="PANTHER" id="PTHR36195:SF4">
    <property type="entry name" value="DOMAIN PROTEIN, PUTATIVE (AFU_ORTHOLOGUE AFUA_5G01990)-RELATED"/>
    <property type="match status" value="1"/>
</dbReference>
<sequence length="79" mass="8810">MSCPVQHNIHTGEKASGTAKVNGEGKSAPGEYIKWDTKGVEVVPPEEQSKIYEVAAQFNRFQMMNLYVRNFLQSTSGFD</sequence>
<dbReference type="EMBL" id="NAJQ01000046">
    <property type="protein sequence ID" value="TKA81739.1"/>
    <property type="molecule type" value="Genomic_DNA"/>
</dbReference>
<dbReference type="Proteomes" id="UP000309340">
    <property type="component" value="Unassembled WGS sequence"/>
</dbReference>
<feature type="region of interest" description="Disordered" evidence="1">
    <location>
        <begin position="1"/>
        <end position="28"/>
    </location>
</feature>